<dbReference type="PANTHER" id="PTHR38445">
    <property type="entry name" value="HTH-TYPE TRANSCRIPTIONAL REPRESSOR YTRA"/>
    <property type="match status" value="1"/>
</dbReference>
<organism evidence="5 6">
    <name type="scientific">Sphingobacterium corticibacterium</name>
    <dbReference type="NCBI Taxonomy" id="2484746"/>
    <lineage>
        <taxon>Bacteria</taxon>
        <taxon>Pseudomonadati</taxon>
        <taxon>Bacteroidota</taxon>
        <taxon>Sphingobacteriia</taxon>
        <taxon>Sphingobacteriales</taxon>
        <taxon>Sphingobacteriaceae</taxon>
        <taxon>Sphingobacterium</taxon>
    </lineage>
</organism>
<dbReference type="Gene3D" id="1.10.10.10">
    <property type="entry name" value="Winged helix-like DNA-binding domain superfamily/Winged helix DNA-binding domain"/>
    <property type="match status" value="1"/>
</dbReference>
<name>A0A4V2DBP6_9SPHI</name>
<dbReference type="CDD" id="cd07377">
    <property type="entry name" value="WHTH_GntR"/>
    <property type="match status" value="1"/>
</dbReference>
<dbReference type="RefSeq" id="WP_130142503.1">
    <property type="nucleotide sequence ID" value="NZ_SGIT01000003.1"/>
</dbReference>
<dbReference type="SUPFAM" id="SSF46785">
    <property type="entry name" value="Winged helix' DNA-binding domain"/>
    <property type="match status" value="1"/>
</dbReference>
<dbReference type="Proteomes" id="UP000292855">
    <property type="component" value="Unassembled WGS sequence"/>
</dbReference>
<evidence type="ECO:0000256" key="1">
    <source>
        <dbReference type="ARBA" id="ARBA00023015"/>
    </source>
</evidence>
<evidence type="ECO:0000259" key="4">
    <source>
        <dbReference type="PROSITE" id="PS50949"/>
    </source>
</evidence>
<feature type="domain" description="HTH gntR-type" evidence="4">
    <location>
        <begin position="19"/>
        <end position="87"/>
    </location>
</feature>
<dbReference type="InterPro" id="IPR036388">
    <property type="entry name" value="WH-like_DNA-bd_sf"/>
</dbReference>
<evidence type="ECO:0000313" key="5">
    <source>
        <dbReference type="EMBL" id="RZF58718.1"/>
    </source>
</evidence>
<dbReference type="GO" id="GO:0003700">
    <property type="term" value="F:DNA-binding transcription factor activity"/>
    <property type="evidence" value="ECO:0007669"/>
    <property type="project" value="InterPro"/>
</dbReference>
<dbReference type="AlphaFoldDB" id="A0A4V2DBP6"/>
<keyword evidence="6" id="KW-1185">Reference proteome</keyword>
<dbReference type="InterPro" id="IPR000524">
    <property type="entry name" value="Tscrpt_reg_HTH_GntR"/>
</dbReference>
<dbReference type="PANTHER" id="PTHR38445:SF10">
    <property type="entry name" value="GNTR-FAMILY TRANSCRIPTIONAL REGULATOR"/>
    <property type="match status" value="1"/>
</dbReference>
<dbReference type="SUPFAM" id="SSF53822">
    <property type="entry name" value="Periplasmic binding protein-like I"/>
    <property type="match status" value="1"/>
</dbReference>
<keyword evidence="1" id="KW-0805">Transcription regulation</keyword>
<evidence type="ECO:0000313" key="6">
    <source>
        <dbReference type="Proteomes" id="UP000292855"/>
    </source>
</evidence>
<reference evidence="5 6" key="1">
    <citation type="submission" date="2019-02" db="EMBL/GenBank/DDBJ databases">
        <authorList>
            <person name="Li Y."/>
        </authorList>
    </citation>
    <scope>NUCLEOTIDE SEQUENCE [LARGE SCALE GENOMIC DNA]</scope>
    <source>
        <strain evidence="5 6">30C10-4-7</strain>
    </source>
</reference>
<dbReference type="GO" id="GO:0003677">
    <property type="term" value="F:DNA binding"/>
    <property type="evidence" value="ECO:0007669"/>
    <property type="project" value="UniProtKB-KW"/>
</dbReference>
<dbReference type="InterPro" id="IPR036390">
    <property type="entry name" value="WH_DNA-bd_sf"/>
</dbReference>
<dbReference type="EMBL" id="SGIT01000003">
    <property type="protein sequence ID" value="RZF58718.1"/>
    <property type="molecule type" value="Genomic_DNA"/>
</dbReference>
<dbReference type="OrthoDB" id="742238at2"/>
<keyword evidence="2" id="KW-0238">DNA-binding</keyword>
<dbReference type="SMART" id="SM00345">
    <property type="entry name" value="HTH_GNTR"/>
    <property type="match status" value="1"/>
</dbReference>
<gene>
    <name evidence="5" type="ORF">EWE74_15430</name>
</gene>
<evidence type="ECO:0000256" key="2">
    <source>
        <dbReference type="ARBA" id="ARBA00023125"/>
    </source>
</evidence>
<proteinExistence type="predicted"/>
<accession>A0A4V2DBP6</accession>
<comment type="caution">
    <text evidence="5">The sequence shown here is derived from an EMBL/GenBank/DDBJ whole genome shotgun (WGS) entry which is preliminary data.</text>
</comment>
<dbReference type="PROSITE" id="PS50949">
    <property type="entry name" value="HTH_GNTR"/>
    <property type="match status" value="1"/>
</dbReference>
<dbReference type="InterPro" id="IPR028082">
    <property type="entry name" value="Peripla_BP_I"/>
</dbReference>
<protein>
    <submittedName>
        <fullName evidence="5">GntR family transcriptional regulator</fullName>
    </submittedName>
</protein>
<keyword evidence="3" id="KW-0804">Transcription</keyword>
<sequence>MEECTIFNEIKKLAQFAHYSKREQIVQGVINALEQNLIRRGDTMPSVNKMIQKLGFARQTIVNAYQELIERGILESKNRLGYFVASDESHQQLKVCLIIYAFDTFQETFYETFRKSLGEHVKVDVFFHHNNFEVFQQTINTVNAKYGVYVIAPIERPETARLLEQLPAQKTLIVDRHISLDPSYSYIAQEFKNSSYQVFVSLLDDIRRFDEFIFLFKPFSAEPNDVLLSFQQFIADYQVNGIIKNEYESGSIEKNKVYFTIHNLELWEMLKDVKNKGFKLGVDVGILSHNDDHVKEIIFDGITTFSIDFAEMGVLAAEFVKHRKPIKYIMPTKLFKRNSL</sequence>
<dbReference type="Pfam" id="PF00392">
    <property type="entry name" value="GntR"/>
    <property type="match status" value="1"/>
</dbReference>
<evidence type="ECO:0000256" key="3">
    <source>
        <dbReference type="ARBA" id="ARBA00023163"/>
    </source>
</evidence>